<name>A0A0C2WEB7_AMAMK</name>
<dbReference type="HOGENOM" id="CLU_2687313_0_0_1"/>
<dbReference type="EMBL" id="KN818310">
    <property type="protein sequence ID" value="KIL59727.1"/>
    <property type="molecule type" value="Genomic_DNA"/>
</dbReference>
<dbReference type="AlphaFoldDB" id="A0A0C2WEB7"/>
<evidence type="ECO:0000313" key="2">
    <source>
        <dbReference type="Proteomes" id="UP000054549"/>
    </source>
</evidence>
<protein>
    <submittedName>
        <fullName evidence="1">Uncharacterized protein</fullName>
    </submittedName>
</protein>
<accession>A0A0C2WEB7</accession>
<dbReference type="Proteomes" id="UP000054549">
    <property type="component" value="Unassembled WGS sequence"/>
</dbReference>
<proteinExistence type="predicted"/>
<organism evidence="1 2">
    <name type="scientific">Amanita muscaria (strain Koide BX008)</name>
    <dbReference type="NCBI Taxonomy" id="946122"/>
    <lineage>
        <taxon>Eukaryota</taxon>
        <taxon>Fungi</taxon>
        <taxon>Dikarya</taxon>
        <taxon>Basidiomycota</taxon>
        <taxon>Agaricomycotina</taxon>
        <taxon>Agaricomycetes</taxon>
        <taxon>Agaricomycetidae</taxon>
        <taxon>Agaricales</taxon>
        <taxon>Pluteineae</taxon>
        <taxon>Amanitaceae</taxon>
        <taxon>Amanita</taxon>
    </lineage>
</organism>
<sequence>MERQLNRLSYHGLLSCRRSTKDPRSGPPRLGSAVTDWEFARITLWHERATCHASDLSLVRKWKNRKWTYEMKSR</sequence>
<dbReference type="InParanoid" id="A0A0C2WEB7"/>
<reference evidence="1 2" key="1">
    <citation type="submission" date="2014-04" db="EMBL/GenBank/DDBJ databases">
        <title>Evolutionary Origins and Diversification of the Mycorrhizal Mutualists.</title>
        <authorList>
            <consortium name="DOE Joint Genome Institute"/>
            <consortium name="Mycorrhizal Genomics Consortium"/>
            <person name="Kohler A."/>
            <person name="Kuo A."/>
            <person name="Nagy L.G."/>
            <person name="Floudas D."/>
            <person name="Copeland A."/>
            <person name="Barry K.W."/>
            <person name="Cichocki N."/>
            <person name="Veneault-Fourrey C."/>
            <person name="LaButti K."/>
            <person name="Lindquist E.A."/>
            <person name="Lipzen A."/>
            <person name="Lundell T."/>
            <person name="Morin E."/>
            <person name="Murat C."/>
            <person name="Riley R."/>
            <person name="Ohm R."/>
            <person name="Sun H."/>
            <person name="Tunlid A."/>
            <person name="Henrissat B."/>
            <person name="Grigoriev I.V."/>
            <person name="Hibbett D.S."/>
            <person name="Martin F."/>
        </authorList>
    </citation>
    <scope>NUCLEOTIDE SEQUENCE [LARGE SCALE GENOMIC DNA]</scope>
    <source>
        <strain evidence="1 2">Koide BX008</strain>
    </source>
</reference>
<keyword evidence="2" id="KW-1185">Reference proteome</keyword>
<gene>
    <name evidence="1" type="ORF">M378DRAFT_168859</name>
</gene>
<evidence type="ECO:0000313" key="1">
    <source>
        <dbReference type="EMBL" id="KIL59727.1"/>
    </source>
</evidence>